<dbReference type="AlphaFoldDB" id="Z9JHV6"/>
<reference evidence="1 2" key="1">
    <citation type="journal article" date="2014" name="Genome Announc.">
        <title>Draft Genome Sequence of Xylella fastidiosa Pear Leaf Scorch Strain in Taiwan.</title>
        <authorList>
            <person name="Su C.C."/>
            <person name="Deng W.L."/>
            <person name="Jan F.J."/>
            <person name="Chang C.J."/>
            <person name="Huang H."/>
            <person name="Chen J."/>
        </authorList>
    </citation>
    <scope>NUCLEOTIDE SEQUENCE [LARGE SCALE GENOMIC DNA]</scope>
    <source>
        <strain evidence="1 2">PLS229</strain>
    </source>
</reference>
<name>Z9JHV6_9GAMM</name>
<dbReference type="InterPro" id="IPR010694">
    <property type="entry name" value="Uncharacterised_VirK"/>
</dbReference>
<protein>
    <submittedName>
        <fullName evidence="1">VirK protein</fullName>
    </submittedName>
</protein>
<dbReference type="eggNOG" id="ENOG5032RCG">
    <property type="taxonomic scope" value="Bacteria"/>
</dbReference>
<proteinExistence type="predicted"/>
<sequence length="155" mass="17196">MIRITFVGTLLLSLVPVASVMALPFPLSLNTQSEILAAFDTGHAVSVSIKLSNCIPESGTPVSQTRGSLHIQAYRLTADGTLAFSDEHFTVSDDGKPIQQFMRYQVYKNGNIRFTTYMYDLPAMTPRGSVFAYQCAINSGMHFYSDYSITHFYSD</sequence>
<evidence type="ECO:0000313" key="1">
    <source>
        <dbReference type="EMBL" id="EWS77774.1"/>
    </source>
</evidence>
<dbReference type="OrthoDB" id="8637105at2"/>
<comment type="caution">
    <text evidence="1">The sequence shown here is derived from an EMBL/GenBank/DDBJ whole genome shotgun (WGS) entry which is preliminary data.</text>
</comment>
<dbReference type="Pfam" id="PF06903">
    <property type="entry name" value="VirK"/>
    <property type="match status" value="1"/>
</dbReference>
<dbReference type="EMBL" id="JDSQ01000014">
    <property type="protein sequence ID" value="EWS77774.1"/>
    <property type="molecule type" value="Genomic_DNA"/>
</dbReference>
<dbReference type="Proteomes" id="UP000020406">
    <property type="component" value="Unassembled WGS sequence"/>
</dbReference>
<dbReference type="PATRIC" id="fig|1444770.3.peg.2148"/>
<evidence type="ECO:0000313" key="2">
    <source>
        <dbReference type="Proteomes" id="UP000020406"/>
    </source>
</evidence>
<gene>
    <name evidence="1" type="ORF">AF72_09085</name>
</gene>
<accession>Z9JHV6</accession>
<organism evidence="1 2">
    <name type="scientific">Xylella taiwanensis</name>
    <dbReference type="NCBI Taxonomy" id="1444770"/>
    <lineage>
        <taxon>Bacteria</taxon>
        <taxon>Pseudomonadati</taxon>
        <taxon>Pseudomonadota</taxon>
        <taxon>Gammaproteobacteria</taxon>
        <taxon>Lysobacterales</taxon>
        <taxon>Lysobacteraceae</taxon>
        <taxon>Xylella</taxon>
    </lineage>
</organism>